<organism evidence="6 7">
    <name type="scientific">Rubroshorea leprosula</name>
    <dbReference type="NCBI Taxonomy" id="152421"/>
    <lineage>
        <taxon>Eukaryota</taxon>
        <taxon>Viridiplantae</taxon>
        <taxon>Streptophyta</taxon>
        <taxon>Embryophyta</taxon>
        <taxon>Tracheophyta</taxon>
        <taxon>Spermatophyta</taxon>
        <taxon>Magnoliopsida</taxon>
        <taxon>eudicotyledons</taxon>
        <taxon>Gunneridae</taxon>
        <taxon>Pentapetalae</taxon>
        <taxon>rosids</taxon>
        <taxon>malvids</taxon>
        <taxon>Malvales</taxon>
        <taxon>Dipterocarpaceae</taxon>
        <taxon>Rubroshorea</taxon>
    </lineage>
</organism>
<proteinExistence type="inferred from homology"/>
<keyword evidence="7" id="KW-1185">Reference proteome</keyword>
<dbReference type="SUPFAM" id="SSF52266">
    <property type="entry name" value="SGNH hydrolase"/>
    <property type="match status" value="1"/>
</dbReference>
<dbReference type="EMBL" id="BPVZ01000011">
    <property type="protein sequence ID" value="GKU97697.1"/>
    <property type="molecule type" value="Genomic_DNA"/>
</dbReference>
<evidence type="ECO:0000313" key="6">
    <source>
        <dbReference type="EMBL" id="GKU97697.1"/>
    </source>
</evidence>
<gene>
    <name evidence="6" type="ORF">SLEP1_g10805</name>
</gene>
<dbReference type="InterPro" id="IPR035669">
    <property type="entry name" value="SGNH_plant_lipase-like"/>
</dbReference>
<protein>
    <recommendedName>
        <fullName evidence="8">Acetylajmalan esterase-like</fullName>
    </recommendedName>
</protein>
<evidence type="ECO:0000313" key="7">
    <source>
        <dbReference type="Proteomes" id="UP001054252"/>
    </source>
</evidence>
<evidence type="ECO:0000256" key="2">
    <source>
        <dbReference type="ARBA" id="ARBA00022729"/>
    </source>
</evidence>
<dbReference type="AlphaFoldDB" id="A0AAV5IIQ0"/>
<dbReference type="Gene3D" id="3.40.50.1110">
    <property type="entry name" value="SGNH hydrolase"/>
    <property type="match status" value="1"/>
</dbReference>
<dbReference type="CDD" id="cd01837">
    <property type="entry name" value="SGNH_plant_lipase_like"/>
    <property type="match status" value="1"/>
</dbReference>
<reference evidence="6 7" key="1">
    <citation type="journal article" date="2021" name="Commun. Biol.">
        <title>The genome of Shorea leprosula (Dipterocarpaceae) highlights the ecological relevance of drought in aseasonal tropical rainforests.</title>
        <authorList>
            <person name="Ng K.K.S."/>
            <person name="Kobayashi M.J."/>
            <person name="Fawcett J.A."/>
            <person name="Hatakeyama M."/>
            <person name="Paape T."/>
            <person name="Ng C.H."/>
            <person name="Ang C.C."/>
            <person name="Tnah L.H."/>
            <person name="Lee C.T."/>
            <person name="Nishiyama T."/>
            <person name="Sese J."/>
            <person name="O'Brien M.J."/>
            <person name="Copetti D."/>
            <person name="Mohd Noor M.I."/>
            <person name="Ong R.C."/>
            <person name="Putra M."/>
            <person name="Sireger I.Z."/>
            <person name="Indrioko S."/>
            <person name="Kosugi Y."/>
            <person name="Izuno A."/>
            <person name="Isagi Y."/>
            <person name="Lee S.L."/>
            <person name="Shimizu K.K."/>
        </authorList>
    </citation>
    <scope>NUCLEOTIDE SEQUENCE [LARGE SCALE GENOMIC DNA]</scope>
    <source>
        <strain evidence="6">214</strain>
    </source>
</reference>
<dbReference type="PANTHER" id="PTHR22835">
    <property type="entry name" value="ZINC FINGER FYVE DOMAIN CONTAINING PROTEIN"/>
    <property type="match status" value="1"/>
</dbReference>
<dbReference type="InterPro" id="IPR001087">
    <property type="entry name" value="GDSL"/>
</dbReference>
<dbReference type="InterPro" id="IPR036514">
    <property type="entry name" value="SGNH_hydro_sf"/>
</dbReference>
<dbReference type="Pfam" id="PF00657">
    <property type="entry name" value="Lipase_GDSL"/>
    <property type="match status" value="1"/>
</dbReference>
<feature type="signal peptide" evidence="5">
    <location>
        <begin position="1"/>
        <end position="21"/>
    </location>
</feature>
<evidence type="ECO:0000256" key="3">
    <source>
        <dbReference type="ARBA" id="ARBA00022801"/>
    </source>
</evidence>
<dbReference type="PROSITE" id="PS51257">
    <property type="entry name" value="PROKAR_LIPOPROTEIN"/>
    <property type="match status" value="1"/>
</dbReference>
<evidence type="ECO:0000256" key="1">
    <source>
        <dbReference type="ARBA" id="ARBA00008668"/>
    </source>
</evidence>
<sequence>MAGTKALLFVLYYFLLVACNAQDLQSCEFDALYQLGDSMSDTGNLIREDPSVVFARLPYGQTFFHKPTGRCSDGLLMIDFFAKSAGIPFLDPYLNKDGTFTQGVNFAVAGATALPSGVLAKKGIVNLTTISSLSRQLEWMSAHFNTTYSSPQECSEKLKKSLFMVGEIGGNDYNYPFFQGKTFEEAKALMPEVIQAIKDAVTRVIGYGATRVIVPGNFPIGCLPSYLTVFQTNDTSAYDKYHCLKYLNEFSMDHNKYLQQAIEQLRAEHPTVILVYADYYAAFIWLLDNAAQFGFDTNLVQKACCGVGGDYNFDRKRRCGHPDVPVCQNPDQQVCWDGVHLTQQAYKMMAIYLIDDISSKLQCDENPDS</sequence>
<comment type="caution">
    <text evidence="6">The sequence shown here is derived from an EMBL/GenBank/DDBJ whole genome shotgun (WGS) entry which is preliminary data.</text>
</comment>
<keyword evidence="3" id="KW-0378">Hydrolase</keyword>
<accession>A0AAV5IIQ0</accession>
<comment type="similarity">
    <text evidence="1">Belongs to the 'GDSL' lipolytic enzyme family.</text>
</comment>
<keyword evidence="2 5" id="KW-0732">Signal</keyword>
<evidence type="ECO:0008006" key="8">
    <source>
        <dbReference type="Google" id="ProtNLM"/>
    </source>
</evidence>
<evidence type="ECO:0000256" key="4">
    <source>
        <dbReference type="ARBA" id="ARBA00023180"/>
    </source>
</evidence>
<feature type="chain" id="PRO_5043495625" description="Acetylajmalan esterase-like" evidence="5">
    <location>
        <begin position="22"/>
        <end position="369"/>
    </location>
</feature>
<evidence type="ECO:0000256" key="5">
    <source>
        <dbReference type="SAM" id="SignalP"/>
    </source>
</evidence>
<keyword evidence="4" id="KW-0325">Glycoprotein</keyword>
<name>A0AAV5IIQ0_9ROSI</name>
<dbReference type="Proteomes" id="UP001054252">
    <property type="component" value="Unassembled WGS sequence"/>
</dbReference>
<dbReference type="PANTHER" id="PTHR22835:SF515">
    <property type="entry name" value="ACETYLAJMALAN ESTERASE-LIKE"/>
    <property type="match status" value="1"/>
</dbReference>
<dbReference type="GO" id="GO:0016788">
    <property type="term" value="F:hydrolase activity, acting on ester bonds"/>
    <property type="evidence" value="ECO:0007669"/>
    <property type="project" value="InterPro"/>
</dbReference>